<evidence type="ECO:0000259" key="2">
    <source>
        <dbReference type="PROSITE" id="PS51379"/>
    </source>
</evidence>
<dbReference type="SUPFAM" id="SSF54862">
    <property type="entry name" value="4Fe-4S ferredoxins"/>
    <property type="match status" value="1"/>
</dbReference>
<dbReference type="PANTHER" id="PTHR42895:SF1">
    <property type="entry name" value="IRON-SULFUR CLUSTER PROTEIN"/>
    <property type="match status" value="1"/>
</dbReference>
<dbReference type="PANTHER" id="PTHR42895">
    <property type="entry name" value="IRON-SULFUR CLUSTER-BINDING PROTEIN-RELATED"/>
    <property type="match status" value="1"/>
</dbReference>
<comment type="caution">
    <text evidence="3">The sequence shown here is derived from an EMBL/GenBank/DDBJ whole genome shotgun (WGS) entry which is preliminary data.</text>
</comment>
<dbReference type="Pfam" id="PF12837">
    <property type="entry name" value="Fer4_6"/>
    <property type="match status" value="1"/>
</dbReference>
<keyword evidence="4" id="KW-1185">Reference proteome</keyword>
<dbReference type="RefSeq" id="WP_236099861.1">
    <property type="nucleotide sequence ID" value="NZ_JAKGUD010000011.1"/>
</dbReference>
<name>A0ABS9EPP1_9BACT</name>
<protein>
    <submittedName>
        <fullName evidence="3">4Fe-4S binding protein</fullName>
    </submittedName>
</protein>
<feature type="compositionally biased region" description="Basic and acidic residues" evidence="1">
    <location>
        <begin position="101"/>
        <end position="117"/>
    </location>
</feature>
<gene>
    <name evidence="3" type="ORF">L2W38_10080</name>
</gene>
<dbReference type="EMBL" id="JAKGUD010000011">
    <property type="protein sequence ID" value="MCF4143157.1"/>
    <property type="molecule type" value="Genomic_DNA"/>
</dbReference>
<feature type="domain" description="4Fe-4S ferredoxin-type" evidence="2">
    <location>
        <begin position="38"/>
        <end position="67"/>
    </location>
</feature>
<feature type="domain" description="4Fe-4S ferredoxin-type" evidence="2">
    <location>
        <begin position="8"/>
        <end position="37"/>
    </location>
</feature>
<dbReference type="PROSITE" id="PS51379">
    <property type="entry name" value="4FE4S_FER_2"/>
    <property type="match status" value="2"/>
</dbReference>
<accession>A0ABS9EPP1</accession>
<evidence type="ECO:0000256" key="1">
    <source>
        <dbReference type="SAM" id="MobiDB-lite"/>
    </source>
</evidence>
<sequence>MEAKIMRRIITIDKDKCDGCGLCVEACHEGAIRMIDGKAELVSESYCDGLGDCIGECPRGAITFEEREASPYDEEAVKKNMASACSSGCPGTMARSMGGDAADRKEPPLGKPEGAVKRESALRNWPVQLSLIPENAPYLSGSHLVIAADCSAMAHPDFHRSFLGDGKVCLMGCPKLDDAGAYRDKLARIMAAHSPKAVTVIHMEVPCCGGMVRLVESAIEEAKADLDYTRVKIAIEGGELERESTRYRFSS</sequence>
<evidence type="ECO:0000313" key="4">
    <source>
        <dbReference type="Proteomes" id="UP001200430"/>
    </source>
</evidence>
<reference evidence="3 4" key="1">
    <citation type="submission" date="2022-01" db="EMBL/GenBank/DDBJ databases">
        <title>Dethiosulfovibrio faecalis sp. nov., a novel proteolytic, non-sulfur-reducing bacterium isolated from a marine aquaculture solid waste bioreactor.</title>
        <authorList>
            <person name="Grabowski S."/>
            <person name="Apolinario E."/>
            <person name="Schneider N."/>
            <person name="Marshall C.W."/>
            <person name="Sowers K.R."/>
        </authorList>
    </citation>
    <scope>NUCLEOTIDE SEQUENCE [LARGE SCALE GENOMIC DNA]</scope>
    <source>
        <strain evidence="3 4">DSM 12537</strain>
    </source>
</reference>
<dbReference type="InterPro" id="IPR017896">
    <property type="entry name" value="4Fe4S_Fe-S-bd"/>
</dbReference>
<proteinExistence type="predicted"/>
<feature type="region of interest" description="Disordered" evidence="1">
    <location>
        <begin position="95"/>
        <end position="117"/>
    </location>
</feature>
<dbReference type="Proteomes" id="UP001200430">
    <property type="component" value="Unassembled WGS sequence"/>
</dbReference>
<evidence type="ECO:0000313" key="3">
    <source>
        <dbReference type="EMBL" id="MCF4143157.1"/>
    </source>
</evidence>
<organism evidence="3 4">
    <name type="scientific">Dethiosulfovibrio marinus</name>
    <dbReference type="NCBI Taxonomy" id="133532"/>
    <lineage>
        <taxon>Bacteria</taxon>
        <taxon>Thermotogati</taxon>
        <taxon>Synergistota</taxon>
        <taxon>Synergistia</taxon>
        <taxon>Synergistales</taxon>
        <taxon>Dethiosulfovibrionaceae</taxon>
        <taxon>Dethiosulfovibrio</taxon>
    </lineage>
</organism>
<dbReference type="Gene3D" id="3.30.70.20">
    <property type="match status" value="2"/>
</dbReference>
<dbReference type="InterPro" id="IPR052911">
    <property type="entry name" value="Corrinoid_activation_enz"/>
</dbReference>